<dbReference type="PANTHER" id="PTHR35046:SF26">
    <property type="entry name" value="RNA-DIRECTED DNA POLYMERASE"/>
    <property type="match status" value="1"/>
</dbReference>
<accession>A0A6N2LIB7</accession>
<dbReference type="InterPro" id="IPR012337">
    <property type="entry name" value="RNaseH-like_sf"/>
</dbReference>
<dbReference type="EMBL" id="CAADRP010001224">
    <property type="protein sequence ID" value="VFU37093.1"/>
    <property type="molecule type" value="Genomic_DNA"/>
</dbReference>
<dbReference type="InterPro" id="IPR036397">
    <property type="entry name" value="RNaseH_sf"/>
</dbReference>
<dbReference type="Gene3D" id="3.30.420.10">
    <property type="entry name" value="Ribonuclease H-like superfamily/Ribonuclease H"/>
    <property type="match status" value="1"/>
</dbReference>
<dbReference type="GO" id="GO:0003676">
    <property type="term" value="F:nucleic acid binding"/>
    <property type="evidence" value="ECO:0007669"/>
    <property type="project" value="InterPro"/>
</dbReference>
<reference evidence="1" key="1">
    <citation type="submission" date="2019-03" db="EMBL/GenBank/DDBJ databases">
        <authorList>
            <person name="Mank J."/>
            <person name="Almeida P."/>
        </authorList>
    </citation>
    <scope>NUCLEOTIDE SEQUENCE</scope>
    <source>
        <strain evidence="1">78183</strain>
    </source>
</reference>
<organism evidence="1">
    <name type="scientific">Salix viminalis</name>
    <name type="common">Common osier</name>
    <name type="synonym">Basket willow</name>
    <dbReference type="NCBI Taxonomy" id="40686"/>
    <lineage>
        <taxon>Eukaryota</taxon>
        <taxon>Viridiplantae</taxon>
        <taxon>Streptophyta</taxon>
        <taxon>Embryophyta</taxon>
        <taxon>Tracheophyta</taxon>
        <taxon>Spermatophyta</taxon>
        <taxon>Magnoliopsida</taxon>
        <taxon>eudicotyledons</taxon>
        <taxon>Gunneridae</taxon>
        <taxon>Pentapetalae</taxon>
        <taxon>rosids</taxon>
        <taxon>fabids</taxon>
        <taxon>Malpighiales</taxon>
        <taxon>Salicaceae</taxon>
        <taxon>Saliceae</taxon>
        <taxon>Salix</taxon>
    </lineage>
</organism>
<dbReference type="PANTHER" id="PTHR35046">
    <property type="entry name" value="ZINC KNUCKLE (CCHC-TYPE) FAMILY PROTEIN"/>
    <property type="match status" value="1"/>
</dbReference>
<evidence type="ECO:0008006" key="2">
    <source>
        <dbReference type="Google" id="ProtNLM"/>
    </source>
</evidence>
<sequence>MDFIEGLPTSRGYSVIMSIVSDKDTVFTSSFWKEIFRLSGTKLLMSSAYYPQTNDHTEAMNKWLEGPFEVVFGKAPPRLQPYEPWSSVIQAK</sequence>
<evidence type="ECO:0000313" key="1">
    <source>
        <dbReference type="EMBL" id="VFU37093.1"/>
    </source>
</evidence>
<name>A0A6N2LIB7_SALVM</name>
<dbReference type="SUPFAM" id="SSF53098">
    <property type="entry name" value="Ribonuclease H-like"/>
    <property type="match status" value="1"/>
</dbReference>
<dbReference type="AlphaFoldDB" id="A0A6N2LIB7"/>
<protein>
    <recommendedName>
        <fullName evidence="2">Integrase catalytic domain-containing protein</fullName>
    </recommendedName>
</protein>
<gene>
    <name evidence="1" type="ORF">SVIM_LOCUS193218</name>
</gene>
<proteinExistence type="predicted"/>